<proteinExistence type="predicted"/>
<evidence type="ECO:0000313" key="2">
    <source>
        <dbReference type="EMBL" id="KAL0064904.1"/>
    </source>
</evidence>
<dbReference type="Proteomes" id="UP001437256">
    <property type="component" value="Unassembled WGS sequence"/>
</dbReference>
<evidence type="ECO:0000256" key="1">
    <source>
        <dbReference type="SAM" id="MobiDB-lite"/>
    </source>
</evidence>
<feature type="compositionally biased region" description="Polar residues" evidence="1">
    <location>
        <begin position="1"/>
        <end position="15"/>
    </location>
</feature>
<keyword evidence="3" id="KW-1185">Reference proteome</keyword>
<accession>A0ABR2ZV14</accession>
<gene>
    <name evidence="2" type="ORF">AAF712_008157</name>
</gene>
<name>A0ABR2ZV14_9AGAR</name>
<dbReference type="EMBL" id="JBBXMP010000055">
    <property type="protein sequence ID" value="KAL0064904.1"/>
    <property type="molecule type" value="Genomic_DNA"/>
</dbReference>
<reference evidence="2 3" key="1">
    <citation type="submission" date="2024-05" db="EMBL/GenBank/DDBJ databases">
        <title>A draft genome resource for the thread blight pathogen Marasmius tenuissimus strain MS-2.</title>
        <authorList>
            <person name="Yulfo-Soto G.E."/>
            <person name="Baruah I.K."/>
            <person name="Amoako-Attah I."/>
            <person name="Bukari Y."/>
            <person name="Meinhardt L.W."/>
            <person name="Bailey B.A."/>
            <person name="Cohen S.P."/>
        </authorList>
    </citation>
    <scope>NUCLEOTIDE SEQUENCE [LARGE SCALE GENOMIC DNA]</scope>
    <source>
        <strain evidence="2 3">MS-2</strain>
    </source>
</reference>
<protein>
    <submittedName>
        <fullName evidence="2">Uncharacterized protein</fullName>
    </submittedName>
</protein>
<comment type="caution">
    <text evidence="2">The sequence shown here is derived from an EMBL/GenBank/DDBJ whole genome shotgun (WGS) entry which is preliminary data.</text>
</comment>
<feature type="region of interest" description="Disordered" evidence="1">
    <location>
        <begin position="1"/>
        <end position="36"/>
    </location>
</feature>
<evidence type="ECO:0000313" key="3">
    <source>
        <dbReference type="Proteomes" id="UP001437256"/>
    </source>
</evidence>
<sequence>MASNPNIYFGQSTYTERGDLDTEGVEVNSKNGSEYEYPGDSLEADFVVEYHDDVCSEELAIDHVLSLDGVPMDMDRRTQKAARAWSYDIGEDIRDSFINGT</sequence>
<organism evidence="2 3">
    <name type="scientific">Marasmius tenuissimus</name>
    <dbReference type="NCBI Taxonomy" id="585030"/>
    <lineage>
        <taxon>Eukaryota</taxon>
        <taxon>Fungi</taxon>
        <taxon>Dikarya</taxon>
        <taxon>Basidiomycota</taxon>
        <taxon>Agaricomycotina</taxon>
        <taxon>Agaricomycetes</taxon>
        <taxon>Agaricomycetidae</taxon>
        <taxon>Agaricales</taxon>
        <taxon>Marasmiineae</taxon>
        <taxon>Marasmiaceae</taxon>
        <taxon>Marasmius</taxon>
    </lineage>
</organism>